<sequence>MNSRPCCWVTDTVLAAQGLSVRLGSRHIAFPDLRLARGESVLVLGESGSGKSTLIHLLAGLLVPATGSVQIAGQSIGAMSSSERDRFRARHLGLVYQTLNLLPYLTPIDHLRLAAQFAGRAPSDGKDLWAALSLDASLLNTPVRRLSVGQQQRVAVARALICQPDLIFADEPTSALDRTNRDRVMNCWGGQTLLMVSHDSDLASRFDRVVTL</sequence>
<accession>A0A5Q2Q6Y0</accession>
<evidence type="ECO:0000313" key="4">
    <source>
        <dbReference type="EMBL" id="QGG79628.1"/>
    </source>
</evidence>
<reference evidence="4 5" key="1">
    <citation type="submission" date="2019-11" db="EMBL/GenBank/DDBJ databases">
        <authorList>
            <person name="Khan S.A."/>
            <person name="Jeon C.O."/>
            <person name="Chun B.H."/>
        </authorList>
    </citation>
    <scope>NUCLEOTIDE SEQUENCE [LARGE SCALE GENOMIC DNA]</scope>
    <source>
        <strain evidence="4 5">IMCC 1097</strain>
    </source>
</reference>
<dbReference type="PROSITE" id="PS00211">
    <property type="entry name" value="ABC_TRANSPORTER_1"/>
    <property type="match status" value="1"/>
</dbReference>
<dbReference type="InterPro" id="IPR015854">
    <property type="entry name" value="ABC_transpr_LolD-like"/>
</dbReference>
<dbReference type="GO" id="GO:0005524">
    <property type="term" value="F:ATP binding"/>
    <property type="evidence" value="ECO:0007669"/>
    <property type="project" value="UniProtKB-KW"/>
</dbReference>
<dbReference type="InterPro" id="IPR003593">
    <property type="entry name" value="AAA+_ATPase"/>
</dbReference>
<dbReference type="EMBL" id="CP045871">
    <property type="protein sequence ID" value="QGG79628.1"/>
    <property type="molecule type" value="Genomic_DNA"/>
</dbReference>
<dbReference type="Proteomes" id="UP000388235">
    <property type="component" value="Chromosome"/>
</dbReference>
<dbReference type="InterPro" id="IPR003439">
    <property type="entry name" value="ABC_transporter-like_ATP-bd"/>
</dbReference>
<dbReference type="Pfam" id="PF00005">
    <property type="entry name" value="ABC_tran"/>
    <property type="match status" value="1"/>
</dbReference>
<dbReference type="PANTHER" id="PTHR24220:SF611">
    <property type="entry name" value="ATP-BINDING COMPONENT OF ABC TRANSPORTER-RELATED"/>
    <property type="match status" value="1"/>
</dbReference>
<dbReference type="PROSITE" id="PS00675">
    <property type="entry name" value="SIGMA54_INTERACT_1"/>
    <property type="match status" value="1"/>
</dbReference>
<dbReference type="RefSeq" id="WP_153713132.1">
    <property type="nucleotide sequence ID" value="NZ_CP045871.1"/>
</dbReference>
<evidence type="ECO:0000259" key="3">
    <source>
        <dbReference type="PROSITE" id="PS50893"/>
    </source>
</evidence>
<evidence type="ECO:0000256" key="1">
    <source>
        <dbReference type="ARBA" id="ARBA00022741"/>
    </source>
</evidence>
<gene>
    <name evidence="4" type="ORF">GH975_03205</name>
</gene>
<dbReference type="GO" id="GO:0016887">
    <property type="term" value="F:ATP hydrolysis activity"/>
    <property type="evidence" value="ECO:0007669"/>
    <property type="project" value="InterPro"/>
</dbReference>
<evidence type="ECO:0000256" key="2">
    <source>
        <dbReference type="ARBA" id="ARBA00022840"/>
    </source>
</evidence>
<dbReference type="InterPro" id="IPR027417">
    <property type="entry name" value="P-loop_NTPase"/>
</dbReference>
<name>A0A5Q2Q6Y0_9GAMM</name>
<dbReference type="OrthoDB" id="9802264at2"/>
<dbReference type="KEGG" id="llp:GH975_03205"/>
<evidence type="ECO:0000313" key="5">
    <source>
        <dbReference type="Proteomes" id="UP000388235"/>
    </source>
</evidence>
<dbReference type="SMART" id="SM00382">
    <property type="entry name" value="AAA"/>
    <property type="match status" value="1"/>
</dbReference>
<keyword evidence="5" id="KW-1185">Reference proteome</keyword>
<dbReference type="GO" id="GO:0005886">
    <property type="term" value="C:plasma membrane"/>
    <property type="evidence" value="ECO:0007669"/>
    <property type="project" value="TreeGrafter"/>
</dbReference>
<proteinExistence type="predicted"/>
<feature type="domain" description="ABC transporter" evidence="3">
    <location>
        <begin position="7"/>
        <end position="212"/>
    </location>
</feature>
<dbReference type="PROSITE" id="PS50893">
    <property type="entry name" value="ABC_TRANSPORTER_2"/>
    <property type="match status" value="1"/>
</dbReference>
<dbReference type="GO" id="GO:0022857">
    <property type="term" value="F:transmembrane transporter activity"/>
    <property type="evidence" value="ECO:0007669"/>
    <property type="project" value="TreeGrafter"/>
</dbReference>
<dbReference type="InterPro" id="IPR017871">
    <property type="entry name" value="ABC_transporter-like_CS"/>
</dbReference>
<dbReference type="InterPro" id="IPR025662">
    <property type="entry name" value="Sigma_54_int_dom_ATP-bd_1"/>
</dbReference>
<dbReference type="SUPFAM" id="SSF52540">
    <property type="entry name" value="P-loop containing nucleoside triphosphate hydrolases"/>
    <property type="match status" value="1"/>
</dbReference>
<protein>
    <submittedName>
        <fullName evidence="4">ATP-binding cassette domain-containing protein</fullName>
    </submittedName>
</protein>
<keyword evidence="2 4" id="KW-0067">ATP-binding</keyword>
<keyword evidence="1" id="KW-0547">Nucleotide-binding</keyword>
<dbReference type="Gene3D" id="3.40.50.300">
    <property type="entry name" value="P-loop containing nucleotide triphosphate hydrolases"/>
    <property type="match status" value="1"/>
</dbReference>
<dbReference type="AlphaFoldDB" id="A0A5Q2Q6Y0"/>
<dbReference type="PANTHER" id="PTHR24220">
    <property type="entry name" value="IMPORT ATP-BINDING PROTEIN"/>
    <property type="match status" value="1"/>
</dbReference>
<organism evidence="4 5">
    <name type="scientific">Litorivicinus lipolyticus</name>
    <dbReference type="NCBI Taxonomy" id="418701"/>
    <lineage>
        <taxon>Bacteria</taxon>
        <taxon>Pseudomonadati</taxon>
        <taxon>Pseudomonadota</taxon>
        <taxon>Gammaproteobacteria</taxon>
        <taxon>Oceanospirillales</taxon>
        <taxon>Litorivicinaceae</taxon>
        <taxon>Litorivicinus</taxon>
    </lineage>
</organism>